<dbReference type="AlphaFoldDB" id="A0ABD6ETX6"/>
<dbReference type="Gene3D" id="3.30.420.140">
    <property type="entry name" value="YqgF/RNase H-like domain"/>
    <property type="match status" value="1"/>
</dbReference>
<dbReference type="FunFam" id="3.30.420.140:FF:000001">
    <property type="entry name" value="RNA-binding transcriptional accessory protein"/>
    <property type="match status" value="1"/>
</dbReference>
<dbReference type="InterPro" id="IPR037027">
    <property type="entry name" value="YqgF/RNaseH-like_dom_sf"/>
</dbReference>
<dbReference type="InterPro" id="IPR050437">
    <property type="entry name" value="Ribos_protein_bS1-like"/>
</dbReference>
<feature type="domain" description="YqgF/RNase H-like" evidence="2">
    <location>
        <begin position="338"/>
        <end position="444"/>
    </location>
</feature>
<dbReference type="InterPro" id="IPR023323">
    <property type="entry name" value="Tex-like_dom_sf"/>
</dbReference>
<comment type="caution">
    <text evidence="3">The sequence shown here is derived from an EMBL/GenBank/DDBJ whole genome shotgun (WGS) entry which is preliminary data.</text>
</comment>
<organism evidence="3 4">
    <name type="scientific">Gnathostoma spinigerum</name>
    <dbReference type="NCBI Taxonomy" id="75299"/>
    <lineage>
        <taxon>Eukaryota</taxon>
        <taxon>Metazoa</taxon>
        <taxon>Ecdysozoa</taxon>
        <taxon>Nematoda</taxon>
        <taxon>Chromadorea</taxon>
        <taxon>Rhabditida</taxon>
        <taxon>Spirurina</taxon>
        <taxon>Gnathostomatomorpha</taxon>
        <taxon>Gnathostomatoidea</taxon>
        <taxon>Gnathostomatidae</taxon>
        <taxon>Gnathostoma</taxon>
    </lineage>
</organism>
<evidence type="ECO:0000313" key="3">
    <source>
        <dbReference type="EMBL" id="MFH4980002.1"/>
    </source>
</evidence>
<dbReference type="Proteomes" id="UP001608902">
    <property type="component" value="Unassembled WGS sequence"/>
</dbReference>
<accession>A0ABD6ETX6</accession>
<evidence type="ECO:0000259" key="2">
    <source>
        <dbReference type="SMART" id="SM00732"/>
    </source>
</evidence>
<dbReference type="PANTHER" id="PTHR10724">
    <property type="entry name" value="30S RIBOSOMAL PROTEIN S1"/>
    <property type="match status" value="1"/>
</dbReference>
<dbReference type="InterPro" id="IPR023319">
    <property type="entry name" value="Tex-like_HTH_dom_sf"/>
</dbReference>
<dbReference type="InterPro" id="IPR012337">
    <property type="entry name" value="RNaseH-like_sf"/>
</dbReference>
<keyword evidence="4" id="KW-1185">Reference proteome</keyword>
<dbReference type="Pfam" id="PF09371">
    <property type="entry name" value="Tex_N"/>
    <property type="match status" value="1"/>
</dbReference>
<name>A0ABD6ETX6_9BILA</name>
<dbReference type="Gene3D" id="1.10.3500.10">
    <property type="entry name" value="Tex N-terminal region-like"/>
    <property type="match status" value="1"/>
</dbReference>
<keyword evidence="1" id="KW-0175">Coiled coil</keyword>
<dbReference type="EMBL" id="JBGFUD010004919">
    <property type="protein sequence ID" value="MFH4980002.1"/>
    <property type="molecule type" value="Genomic_DNA"/>
</dbReference>
<dbReference type="Pfam" id="PF16921">
    <property type="entry name" value="Tex_YqgF"/>
    <property type="match status" value="1"/>
</dbReference>
<dbReference type="InterPro" id="IPR018974">
    <property type="entry name" value="Tex-like_N"/>
</dbReference>
<sequence length="519" mass="58635">MATDTSVSWTPDQFLSSELNLDPNVSRNLVELFENGNEVAFIARYRRHLTNNISSDQLRYALEAFNTAKTLKTKAEKLIKRAETEIEDVHQKNEIKAALSRTMDSYELDSIFQPFKKTKKGTLASRAMELGVGDVAEQIFQGKRVDLKRYITENPALNSYDKVEMEVSNVLSERLHRMEETQSFIRKICELENYCGLRMEVTSSLSKKAKALKEGDKDFQLIDHFKLYISFSKEARYVLPYQVLALERAASLGIITWKIKVDERIATYHPGLRLDFHPSHCVLLKKIVTDSTKRFLIPNIERNIKRRLSAAAERSAIDCFAKNVRQLMLTAPLKGYEVLAIDPGYSNGCKCALVDENGNVLSTDVFYLRLDRGRNVWCMDHHAEKLVKTLVTKSSHRRIVIAIGNGTASQPTQQAIASLIRRNVFSPVEAKFCVVSESGASIYSVTPLAESELPGMDPNLRSAVSLARRIIDPISEYVKIAPKHLGVGSYQVQLSVVSSLFFVCNLLFMVKSHYIIPSI</sequence>
<dbReference type="SUPFAM" id="SSF53098">
    <property type="entry name" value="Ribonuclease H-like"/>
    <property type="match status" value="1"/>
</dbReference>
<dbReference type="SUPFAM" id="SSF158832">
    <property type="entry name" value="Tex N-terminal region-like"/>
    <property type="match status" value="1"/>
</dbReference>
<dbReference type="InterPro" id="IPR032639">
    <property type="entry name" value="Tex_YqgF"/>
</dbReference>
<protein>
    <recommendedName>
        <fullName evidence="2">YqgF/RNase H-like domain-containing protein</fullName>
    </recommendedName>
</protein>
<reference evidence="3 4" key="1">
    <citation type="submission" date="2024-08" db="EMBL/GenBank/DDBJ databases">
        <title>Gnathostoma spinigerum genome.</title>
        <authorList>
            <person name="Gonzalez-Bertolin B."/>
            <person name="Monzon S."/>
            <person name="Zaballos A."/>
            <person name="Jimenez P."/>
            <person name="Dekumyoy P."/>
            <person name="Varona S."/>
            <person name="Cuesta I."/>
            <person name="Sumanam S."/>
            <person name="Adisakwattana P."/>
            <person name="Gasser R.B."/>
            <person name="Hernandez-Gonzalez A."/>
            <person name="Young N.D."/>
            <person name="Perteguer M.J."/>
        </authorList>
    </citation>
    <scope>NUCLEOTIDE SEQUENCE [LARGE SCALE GENOMIC DNA]</scope>
    <source>
        <strain evidence="3">AL3</strain>
        <tissue evidence="3">Liver</tissue>
    </source>
</reference>
<dbReference type="InterPro" id="IPR006641">
    <property type="entry name" value="YqgF/RNaseH-like_dom"/>
</dbReference>
<dbReference type="Gene3D" id="1.10.10.650">
    <property type="entry name" value="RuvA domain 2-like"/>
    <property type="match status" value="1"/>
</dbReference>
<evidence type="ECO:0000256" key="1">
    <source>
        <dbReference type="SAM" id="Coils"/>
    </source>
</evidence>
<feature type="coiled-coil region" evidence="1">
    <location>
        <begin position="65"/>
        <end position="92"/>
    </location>
</feature>
<proteinExistence type="predicted"/>
<gene>
    <name evidence="3" type="ORF">AB6A40_006711</name>
</gene>
<evidence type="ECO:0000313" key="4">
    <source>
        <dbReference type="Proteomes" id="UP001608902"/>
    </source>
</evidence>
<dbReference type="SMART" id="SM00732">
    <property type="entry name" value="YqgFc"/>
    <property type="match status" value="1"/>
</dbReference>
<dbReference type="PANTHER" id="PTHR10724:SF10">
    <property type="entry name" value="S1 RNA-BINDING DOMAIN-CONTAINING PROTEIN 1"/>
    <property type="match status" value="1"/>
</dbReference>